<gene>
    <name evidence="8" type="ORF">DPMN_043327</name>
</gene>
<evidence type="ECO:0000313" key="8">
    <source>
        <dbReference type="EMBL" id="KAH3736754.1"/>
    </source>
</evidence>
<keyword evidence="4" id="KW-0862">Zinc</keyword>
<keyword evidence="9" id="KW-1185">Reference proteome</keyword>
<evidence type="ECO:0000256" key="2">
    <source>
        <dbReference type="ARBA" id="ARBA00022723"/>
    </source>
</evidence>
<dbReference type="Pfam" id="PF13920">
    <property type="entry name" value="zf-C3HC4_3"/>
    <property type="match status" value="1"/>
</dbReference>
<keyword evidence="2" id="KW-0479">Metal-binding</keyword>
<feature type="compositionally biased region" description="Polar residues" evidence="6">
    <location>
        <begin position="16"/>
        <end position="25"/>
    </location>
</feature>
<dbReference type="Proteomes" id="UP000828390">
    <property type="component" value="Unassembled WGS sequence"/>
</dbReference>
<dbReference type="InterPro" id="IPR001370">
    <property type="entry name" value="BIR_rpt"/>
</dbReference>
<dbReference type="GO" id="GO:0008270">
    <property type="term" value="F:zinc ion binding"/>
    <property type="evidence" value="ECO:0007669"/>
    <property type="project" value="UniProtKB-KW"/>
</dbReference>
<dbReference type="GO" id="GO:0051726">
    <property type="term" value="P:regulation of cell cycle"/>
    <property type="evidence" value="ECO:0007669"/>
    <property type="project" value="TreeGrafter"/>
</dbReference>
<dbReference type="PROSITE" id="PS50089">
    <property type="entry name" value="ZF_RING_2"/>
    <property type="match status" value="1"/>
</dbReference>
<evidence type="ECO:0000256" key="3">
    <source>
        <dbReference type="ARBA" id="ARBA00022771"/>
    </source>
</evidence>
<sequence>MAHNSADVVANKQRQETPTPSTLGISTIKPKFPHYAQISKRFESFEEAANPWPKHSPVKIEDLVEAGLVYTGVGDSVRCYHCGGGLRNWEDGDSPMEEHAKWYPNCQHVLIAKGKQFIQQIGSGQRPETDGQIQNQRPAVHKKDPFEKDKIIIQTLKEFDFSEDQSKQAIQLYMLKNGGKKNYEAKDLMVILWEVAENPDILNILNNHNDRTAECSEGMERMTVDDEPEDEADAMSSADIATLEEENQSLKQKTLCKICLDKRADIIFLPCGHMVSCPMCAPALACCPICRKGIMGLVKAYFATRSELVDCEDS</sequence>
<dbReference type="FunFam" id="1.10.1170.10:FF:000002">
    <property type="entry name" value="Baculoviral IAP repeat containing 7"/>
    <property type="match status" value="1"/>
</dbReference>
<dbReference type="PANTHER" id="PTHR10044">
    <property type="entry name" value="INHIBITOR OF APOPTOSIS"/>
    <property type="match status" value="1"/>
</dbReference>
<dbReference type="Gene3D" id="1.10.1170.10">
    <property type="entry name" value="Inhibitor Of Apoptosis Protein (2mihbC-IAP-1), Chain A"/>
    <property type="match status" value="1"/>
</dbReference>
<dbReference type="InterPro" id="IPR013083">
    <property type="entry name" value="Znf_RING/FYVE/PHD"/>
</dbReference>
<organism evidence="8 9">
    <name type="scientific">Dreissena polymorpha</name>
    <name type="common">Zebra mussel</name>
    <name type="synonym">Mytilus polymorpha</name>
    <dbReference type="NCBI Taxonomy" id="45954"/>
    <lineage>
        <taxon>Eukaryota</taxon>
        <taxon>Metazoa</taxon>
        <taxon>Spiralia</taxon>
        <taxon>Lophotrochozoa</taxon>
        <taxon>Mollusca</taxon>
        <taxon>Bivalvia</taxon>
        <taxon>Autobranchia</taxon>
        <taxon>Heteroconchia</taxon>
        <taxon>Euheterodonta</taxon>
        <taxon>Imparidentia</taxon>
        <taxon>Neoheterodontei</taxon>
        <taxon>Myida</taxon>
        <taxon>Dreissenoidea</taxon>
        <taxon>Dreissenidae</taxon>
        <taxon>Dreissena</taxon>
    </lineage>
</organism>
<dbReference type="CDD" id="cd00022">
    <property type="entry name" value="BIR"/>
    <property type="match status" value="1"/>
</dbReference>
<evidence type="ECO:0000313" key="9">
    <source>
        <dbReference type="Proteomes" id="UP000828390"/>
    </source>
</evidence>
<dbReference type="OrthoDB" id="297881at2759"/>
<dbReference type="InterPro" id="IPR001841">
    <property type="entry name" value="Znf_RING"/>
</dbReference>
<name>A0A9D4D228_DREPO</name>
<feature type="domain" description="RING-type" evidence="7">
    <location>
        <begin position="256"/>
        <end position="291"/>
    </location>
</feature>
<protein>
    <recommendedName>
        <fullName evidence="7">RING-type domain-containing protein</fullName>
    </recommendedName>
</protein>
<dbReference type="GO" id="GO:0043027">
    <property type="term" value="F:cysteine-type endopeptidase inhibitor activity involved in apoptotic process"/>
    <property type="evidence" value="ECO:0007669"/>
    <property type="project" value="TreeGrafter"/>
</dbReference>
<evidence type="ECO:0000256" key="6">
    <source>
        <dbReference type="SAM" id="MobiDB-lite"/>
    </source>
</evidence>
<reference evidence="8" key="2">
    <citation type="submission" date="2020-11" db="EMBL/GenBank/DDBJ databases">
        <authorList>
            <person name="McCartney M.A."/>
            <person name="Auch B."/>
            <person name="Kono T."/>
            <person name="Mallez S."/>
            <person name="Becker A."/>
            <person name="Gohl D.M."/>
            <person name="Silverstein K.A.T."/>
            <person name="Koren S."/>
            <person name="Bechman K.B."/>
            <person name="Herman A."/>
            <person name="Abrahante J.E."/>
            <person name="Garbe J."/>
        </authorList>
    </citation>
    <scope>NUCLEOTIDE SEQUENCE</scope>
    <source>
        <strain evidence="8">Duluth1</strain>
        <tissue evidence="8">Whole animal</tissue>
    </source>
</reference>
<evidence type="ECO:0000259" key="7">
    <source>
        <dbReference type="PROSITE" id="PS50089"/>
    </source>
</evidence>
<evidence type="ECO:0000256" key="5">
    <source>
        <dbReference type="PROSITE-ProRule" id="PRU00175"/>
    </source>
</evidence>
<dbReference type="SMART" id="SM00238">
    <property type="entry name" value="BIR"/>
    <property type="match status" value="1"/>
</dbReference>
<evidence type="ECO:0000256" key="1">
    <source>
        <dbReference type="ARBA" id="ARBA00006672"/>
    </source>
</evidence>
<keyword evidence="3 5" id="KW-0863">Zinc-finger</keyword>
<accession>A0A9D4D228</accession>
<dbReference type="Pfam" id="PF00653">
    <property type="entry name" value="BIR"/>
    <property type="match status" value="1"/>
</dbReference>
<dbReference type="GO" id="GO:0031398">
    <property type="term" value="P:positive regulation of protein ubiquitination"/>
    <property type="evidence" value="ECO:0007669"/>
    <property type="project" value="TreeGrafter"/>
</dbReference>
<evidence type="ECO:0000256" key="4">
    <source>
        <dbReference type="ARBA" id="ARBA00022833"/>
    </source>
</evidence>
<dbReference type="PANTHER" id="PTHR10044:SF139">
    <property type="entry name" value="DEATH-ASSOCIATED INHIBITOR OF APOPTOSIS 2"/>
    <property type="match status" value="1"/>
</dbReference>
<dbReference type="GO" id="GO:0043066">
    <property type="term" value="P:negative regulation of apoptotic process"/>
    <property type="evidence" value="ECO:0007669"/>
    <property type="project" value="TreeGrafter"/>
</dbReference>
<comment type="similarity">
    <text evidence="1">Belongs to the IAP family.</text>
</comment>
<reference evidence="8" key="1">
    <citation type="journal article" date="2019" name="bioRxiv">
        <title>The Genome of the Zebra Mussel, Dreissena polymorpha: A Resource for Invasive Species Research.</title>
        <authorList>
            <person name="McCartney M.A."/>
            <person name="Auch B."/>
            <person name="Kono T."/>
            <person name="Mallez S."/>
            <person name="Zhang Y."/>
            <person name="Obille A."/>
            <person name="Becker A."/>
            <person name="Abrahante J.E."/>
            <person name="Garbe J."/>
            <person name="Badalamenti J.P."/>
            <person name="Herman A."/>
            <person name="Mangelson H."/>
            <person name="Liachko I."/>
            <person name="Sullivan S."/>
            <person name="Sone E.D."/>
            <person name="Koren S."/>
            <person name="Silverstein K.A.T."/>
            <person name="Beckman K.B."/>
            <person name="Gohl D.M."/>
        </authorList>
    </citation>
    <scope>NUCLEOTIDE SEQUENCE</scope>
    <source>
        <strain evidence="8">Duluth1</strain>
        <tissue evidence="8">Whole animal</tissue>
    </source>
</reference>
<dbReference type="InterPro" id="IPR050784">
    <property type="entry name" value="IAP"/>
</dbReference>
<dbReference type="Gene3D" id="3.30.40.10">
    <property type="entry name" value="Zinc/RING finger domain, C3HC4 (zinc finger)"/>
    <property type="match status" value="1"/>
</dbReference>
<dbReference type="GO" id="GO:0005634">
    <property type="term" value="C:nucleus"/>
    <property type="evidence" value="ECO:0007669"/>
    <property type="project" value="TreeGrafter"/>
</dbReference>
<dbReference type="SUPFAM" id="SSF57924">
    <property type="entry name" value="Inhibitor of apoptosis (IAP) repeat"/>
    <property type="match status" value="1"/>
</dbReference>
<dbReference type="GO" id="GO:0005737">
    <property type="term" value="C:cytoplasm"/>
    <property type="evidence" value="ECO:0007669"/>
    <property type="project" value="TreeGrafter"/>
</dbReference>
<dbReference type="EMBL" id="JAIWYP010000011">
    <property type="protein sequence ID" value="KAH3736754.1"/>
    <property type="molecule type" value="Genomic_DNA"/>
</dbReference>
<feature type="region of interest" description="Disordered" evidence="6">
    <location>
        <begin position="1"/>
        <end position="26"/>
    </location>
</feature>
<dbReference type="PROSITE" id="PS50143">
    <property type="entry name" value="BIR_REPEAT_2"/>
    <property type="match status" value="1"/>
</dbReference>
<proteinExistence type="inferred from homology"/>
<dbReference type="GO" id="GO:0061630">
    <property type="term" value="F:ubiquitin protein ligase activity"/>
    <property type="evidence" value="ECO:0007669"/>
    <property type="project" value="TreeGrafter"/>
</dbReference>
<dbReference type="AlphaFoldDB" id="A0A9D4D228"/>
<comment type="caution">
    <text evidence="8">The sequence shown here is derived from an EMBL/GenBank/DDBJ whole genome shotgun (WGS) entry which is preliminary data.</text>
</comment>